<dbReference type="AlphaFoldDB" id="A0A841J9E4"/>
<comment type="caution">
    <text evidence="1">The sequence shown here is derived from an EMBL/GenBank/DDBJ whole genome shotgun (WGS) entry which is preliminary data.</text>
</comment>
<dbReference type="SUPFAM" id="SSF53335">
    <property type="entry name" value="S-adenosyl-L-methionine-dependent methyltransferases"/>
    <property type="match status" value="1"/>
</dbReference>
<dbReference type="RefSeq" id="WP_183585176.1">
    <property type="nucleotide sequence ID" value="NZ_JACHCA010000001.1"/>
</dbReference>
<dbReference type="PANTHER" id="PTHR40036">
    <property type="entry name" value="MACROCIN O-METHYLTRANSFERASE"/>
    <property type="match status" value="1"/>
</dbReference>
<gene>
    <name evidence="1" type="ORF">HDF22_000307</name>
</gene>
<evidence type="ECO:0008006" key="3">
    <source>
        <dbReference type="Google" id="ProtNLM"/>
    </source>
</evidence>
<sequence>MNDPIIDNLKLSTKFTEGYNRNKRGCLCDKCKVSRYRHTHEPELADPEHSYWTYLTYCISQVAIPGLWLEFGVGSGKSLSFIAQQKPNQTIYGFDSFNGLPEDWVLSTERVYTKNTYSRNGIAPELVAENTELVIGLFSETLDSFCTNHPENCAFIHIDCDLYSSTMDVLDELFNAGKIIPGTVILFDELYNYPNYKDYEYRALEDFIQSTGLIYNWIAHTESPVEWNGNQAALVIV</sequence>
<evidence type="ECO:0000313" key="2">
    <source>
        <dbReference type="Proteomes" id="UP000548326"/>
    </source>
</evidence>
<accession>A0A841J9E4</accession>
<dbReference type="InterPro" id="IPR029063">
    <property type="entry name" value="SAM-dependent_MTases_sf"/>
</dbReference>
<dbReference type="EMBL" id="JACHCA010000001">
    <property type="protein sequence ID" value="MBB6126206.1"/>
    <property type="molecule type" value="Genomic_DNA"/>
</dbReference>
<dbReference type="Pfam" id="PF05711">
    <property type="entry name" value="TylF"/>
    <property type="match status" value="1"/>
</dbReference>
<evidence type="ECO:0000313" key="1">
    <source>
        <dbReference type="EMBL" id="MBB6126206.1"/>
    </source>
</evidence>
<dbReference type="Proteomes" id="UP000548326">
    <property type="component" value="Unassembled WGS sequence"/>
</dbReference>
<dbReference type="Gene3D" id="3.40.50.150">
    <property type="entry name" value="Vaccinia Virus protein VP39"/>
    <property type="match status" value="1"/>
</dbReference>
<protein>
    <recommendedName>
        <fullName evidence="3">Methyltransferase domain-containing protein</fullName>
    </recommendedName>
</protein>
<organism evidence="1 2">
    <name type="scientific">Mucilaginibacter lappiensis</name>
    <dbReference type="NCBI Taxonomy" id="354630"/>
    <lineage>
        <taxon>Bacteria</taxon>
        <taxon>Pseudomonadati</taxon>
        <taxon>Bacteroidota</taxon>
        <taxon>Sphingobacteriia</taxon>
        <taxon>Sphingobacteriales</taxon>
        <taxon>Sphingobacteriaceae</taxon>
        <taxon>Mucilaginibacter</taxon>
    </lineage>
</organism>
<dbReference type="InterPro" id="IPR008884">
    <property type="entry name" value="TylF_MeTrfase"/>
</dbReference>
<dbReference type="PANTHER" id="PTHR40036:SF1">
    <property type="entry name" value="MACROCIN O-METHYLTRANSFERASE"/>
    <property type="match status" value="1"/>
</dbReference>
<reference evidence="1 2" key="1">
    <citation type="submission" date="2020-08" db="EMBL/GenBank/DDBJ databases">
        <title>Genomic Encyclopedia of Type Strains, Phase IV (KMG-V): Genome sequencing to study the core and pangenomes of soil and plant-associated prokaryotes.</title>
        <authorList>
            <person name="Whitman W."/>
        </authorList>
    </citation>
    <scope>NUCLEOTIDE SEQUENCE [LARGE SCALE GENOMIC DNA]</scope>
    <source>
        <strain evidence="1 2">MP601</strain>
    </source>
</reference>
<proteinExistence type="predicted"/>
<name>A0A841J9E4_9SPHI</name>